<name>A0A0A8YP73_ARUDO</name>
<feature type="region of interest" description="Disordered" evidence="1">
    <location>
        <begin position="81"/>
        <end position="108"/>
    </location>
</feature>
<dbReference type="AlphaFoldDB" id="A0A0A8YP73"/>
<evidence type="ECO:0000313" key="2">
    <source>
        <dbReference type="EMBL" id="JAD27871.1"/>
    </source>
</evidence>
<feature type="region of interest" description="Disordered" evidence="1">
    <location>
        <begin position="1"/>
        <end position="52"/>
    </location>
</feature>
<accession>A0A0A8YP73</accession>
<dbReference type="EMBL" id="GBRH01270024">
    <property type="protein sequence ID" value="JAD27871.1"/>
    <property type="molecule type" value="Transcribed_RNA"/>
</dbReference>
<organism evidence="2">
    <name type="scientific">Arundo donax</name>
    <name type="common">Giant reed</name>
    <name type="synonym">Donax arundinaceus</name>
    <dbReference type="NCBI Taxonomy" id="35708"/>
    <lineage>
        <taxon>Eukaryota</taxon>
        <taxon>Viridiplantae</taxon>
        <taxon>Streptophyta</taxon>
        <taxon>Embryophyta</taxon>
        <taxon>Tracheophyta</taxon>
        <taxon>Spermatophyta</taxon>
        <taxon>Magnoliopsida</taxon>
        <taxon>Liliopsida</taxon>
        <taxon>Poales</taxon>
        <taxon>Poaceae</taxon>
        <taxon>PACMAD clade</taxon>
        <taxon>Arundinoideae</taxon>
        <taxon>Arundineae</taxon>
        <taxon>Arundo</taxon>
    </lineage>
</organism>
<protein>
    <submittedName>
        <fullName evidence="2">Uncharacterized protein</fullName>
    </submittedName>
</protein>
<reference evidence="2" key="2">
    <citation type="journal article" date="2015" name="Data Brief">
        <title>Shoot transcriptome of the giant reed, Arundo donax.</title>
        <authorList>
            <person name="Barrero R.A."/>
            <person name="Guerrero F.D."/>
            <person name="Moolhuijzen P."/>
            <person name="Goolsby J.A."/>
            <person name="Tidwell J."/>
            <person name="Bellgard S.E."/>
            <person name="Bellgard M.I."/>
        </authorList>
    </citation>
    <scope>NUCLEOTIDE SEQUENCE</scope>
    <source>
        <tissue evidence="2">Shoot tissue taken approximately 20 cm above the soil surface</tissue>
    </source>
</reference>
<feature type="compositionally biased region" description="Basic residues" evidence="1">
    <location>
        <begin position="98"/>
        <end position="108"/>
    </location>
</feature>
<evidence type="ECO:0000256" key="1">
    <source>
        <dbReference type="SAM" id="MobiDB-lite"/>
    </source>
</evidence>
<proteinExistence type="predicted"/>
<reference evidence="2" key="1">
    <citation type="submission" date="2014-09" db="EMBL/GenBank/DDBJ databases">
        <authorList>
            <person name="Magalhaes I.L.F."/>
            <person name="Oliveira U."/>
            <person name="Santos F.R."/>
            <person name="Vidigal T.H.D.A."/>
            <person name="Brescovit A.D."/>
            <person name="Santos A.J."/>
        </authorList>
    </citation>
    <scope>NUCLEOTIDE SEQUENCE</scope>
    <source>
        <tissue evidence="2">Shoot tissue taken approximately 20 cm above the soil surface</tissue>
    </source>
</reference>
<sequence>MAGGGRAATLREARPSSMVVGERRDRPPSSMAASSPPPLGPRSRSSYRDIKGSNLFINDNGVAETRRRRCRPVQLVAAVTAHAAAPPSRGQGRGRCTGGRRRRQQHGGRLRRCCLW</sequence>